<dbReference type="InterPro" id="IPR002677">
    <property type="entry name" value="Ribosomal_bL32"/>
</dbReference>
<dbReference type="GO" id="GO:0006412">
    <property type="term" value="P:translation"/>
    <property type="evidence" value="ECO:0007669"/>
    <property type="project" value="UniProtKB-UniRule"/>
</dbReference>
<evidence type="ECO:0000256" key="4">
    <source>
        <dbReference type="ARBA" id="ARBA00035178"/>
    </source>
</evidence>
<evidence type="ECO:0000256" key="1">
    <source>
        <dbReference type="ARBA" id="ARBA00008560"/>
    </source>
</evidence>
<protein>
    <recommendedName>
        <fullName evidence="4 5">Large ribosomal subunit protein bL32</fullName>
    </recommendedName>
</protein>
<organism evidence="6 7">
    <name type="scientific">candidate division WOR-1 bacterium RIFOXYB2_FULL_37_13</name>
    <dbReference type="NCBI Taxonomy" id="1802579"/>
    <lineage>
        <taxon>Bacteria</taxon>
        <taxon>Bacillati</taxon>
        <taxon>Saganbacteria</taxon>
    </lineage>
</organism>
<dbReference type="AlphaFoldDB" id="A0A1F4SN47"/>
<comment type="similarity">
    <text evidence="1 5">Belongs to the bacterial ribosomal protein bL32 family.</text>
</comment>
<name>A0A1F4SN47_UNCSA</name>
<evidence type="ECO:0000256" key="5">
    <source>
        <dbReference type="HAMAP-Rule" id="MF_00340"/>
    </source>
</evidence>
<dbReference type="NCBIfam" id="TIGR01031">
    <property type="entry name" value="rpmF_bact"/>
    <property type="match status" value="1"/>
</dbReference>
<gene>
    <name evidence="5" type="primary">rpmF</name>
    <name evidence="6" type="ORF">A2310_01090</name>
</gene>
<reference evidence="6 7" key="1">
    <citation type="journal article" date="2016" name="Nat. Commun.">
        <title>Thousands of microbial genomes shed light on interconnected biogeochemical processes in an aquifer system.</title>
        <authorList>
            <person name="Anantharaman K."/>
            <person name="Brown C.T."/>
            <person name="Hug L.A."/>
            <person name="Sharon I."/>
            <person name="Castelle C.J."/>
            <person name="Probst A.J."/>
            <person name="Thomas B.C."/>
            <person name="Singh A."/>
            <person name="Wilkins M.J."/>
            <person name="Karaoz U."/>
            <person name="Brodie E.L."/>
            <person name="Williams K.H."/>
            <person name="Hubbard S.S."/>
            <person name="Banfield J.F."/>
        </authorList>
    </citation>
    <scope>NUCLEOTIDE SEQUENCE [LARGE SCALE GENOMIC DNA]</scope>
</reference>
<dbReference type="STRING" id="1802579.A2310_01090"/>
<dbReference type="PANTHER" id="PTHR35534:SF1">
    <property type="entry name" value="LARGE RIBOSOMAL SUBUNIT PROTEIN BL32"/>
    <property type="match status" value="1"/>
</dbReference>
<evidence type="ECO:0000313" key="6">
    <source>
        <dbReference type="EMBL" id="OGC21861.1"/>
    </source>
</evidence>
<evidence type="ECO:0000256" key="2">
    <source>
        <dbReference type="ARBA" id="ARBA00022980"/>
    </source>
</evidence>
<dbReference type="InterPro" id="IPR044957">
    <property type="entry name" value="Ribosomal_bL32_bact"/>
</dbReference>
<accession>A0A1F4SN47</accession>
<dbReference type="HAMAP" id="MF_00340">
    <property type="entry name" value="Ribosomal_bL32"/>
    <property type="match status" value="1"/>
</dbReference>
<keyword evidence="2 5" id="KW-0689">Ribosomal protein</keyword>
<dbReference type="GO" id="GO:0003735">
    <property type="term" value="F:structural constituent of ribosome"/>
    <property type="evidence" value="ECO:0007669"/>
    <property type="project" value="InterPro"/>
</dbReference>
<dbReference type="EMBL" id="MEUB01000035">
    <property type="protein sequence ID" value="OGC21861.1"/>
    <property type="molecule type" value="Genomic_DNA"/>
</dbReference>
<keyword evidence="3 5" id="KW-0687">Ribonucleoprotein</keyword>
<evidence type="ECO:0000313" key="7">
    <source>
        <dbReference type="Proteomes" id="UP000178417"/>
    </source>
</evidence>
<comment type="caution">
    <text evidence="6">The sequence shown here is derived from an EMBL/GenBank/DDBJ whole genome shotgun (WGS) entry which is preliminary data.</text>
</comment>
<sequence length="67" mass="7522">MPVPKKRHSRSRQGKRRAENFRAHLVNFGKCPSCGEAVRPHFACPSCGTYKGRAAIKIKLSKKKGKE</sequence>
<proteinExistence type="inferred from homology"/>
<dbReference type="Pfam" id="PF01783">
    <property type="entry name" value="Ribosomal_L32p"/>
    <property type="match status" value="1"/>
</dbReference>
<dbReference type="PANTHER" id="PTHR35534">
    <property type="entry name" value="50S RIBOSOMAL PROTEIN L32"/>
    <property type="match status" value="1"/>
</dbReference>
<dbReference type="Proteomes" id="UP000178417">
    <property type="component" value="Unassembled WGS sequence"/>
</dbReference>
<dbReference type="GO" id="GO:0015934">
    <property type="term" value="C:large ribosomal subunit"/>
    <property type="evidence" value="ECO:0007669"/>
    <property type="project" value="InterPro"/>
</dbReference>
<dbReference type="InterPro" id="IPR011332">
    <property type="entry name" value="Ribosomal_zn-bd"/>
</dbReference>
<evidence type="ECO:0000256" key="3">
    <source>
        <dbReference type="ARBA" id="ARBA00023274"/>
    </source>
</evidence>
<dbReference type="SUPFAM" id="SSF57829">
    <property type="entry name" value="Zn-binding ribosomal proteins"/>
    <property type="match status" value="1"/>
</dbReference>